<evidence type="ECO:0000256" key="1">
    <source>
        <dbReference type="SAM" id="MobiDB-lite"/>
    </source>
</evidence>
<comment type="caution">
    <text evidence="4">The sequence shown here is derived from an EMBL/GenBank/DDBJ whole genome shotgun (WGS) entry which is preliminary data.</text>
</comment>
<evidence type="ECO:0000313" key="4">
    <source>
        <dbReference type="EMBL" id="PQA85998.1"/>
    </source>
</evidence>
<protein>
    <recommendedName>
        <fullName evidence="6">Transcriptional regulator</fullName>
    </recommendedName>
</protein>
<gene>
    <name evidence="4" type="ORF">CW354_16595</name>
</gene>
<keyword evidence="5" id="KW-1185">Reference proteome</keyword>
<accession>A0A2S7K0P7</accession>
<name>A0A2S7K0P7_9PROT</name>
<evidence type="ECO:0000313" key="5">
    <source>
        <dbReference type="Proteomes" id="UP000239504"/>
    </source>
</evidence>
<sequence>MCQDDETGPLSVSSNKAPKRQKAKAENPPAKSPQKTVGGGEDRQLVDIMAGIADALADVVNSHTELVVHDLLRPENSINNIVNGDVSGRKEGQSILTVLSNDKGFETFVSSEVPATPYGITTIKDYQTGTRDGRRLYSTSVIVNDADGKPATAFCINVDRDKLRKTFRQFEESMLPLTSSETAPDEVSRNGHDDSELTMEELINEIIDTSLSEYSSSPKRMTKDEKMSAVVKMKTRGLFLIRGSVELVAKRLGTTRHTIYNYLEQAES</sequence>
<organism evidence="4 5">
    <name type="scientific">Hyphococcus luteus</name>
    <dbReference type="NCBI Taxonomy" id="2058213"/>
    <lineage>
        <taxon>Bacteria</taxon>
        <taxon>Pseudomonadati</taxon>
        <taxon>Pseudomonadota</taxon>
        <taxon>Alphaproteobacteria</taxon>
        <taxon>Parvularculales</taxon>
        <taxon>Parvularculaceae</taxon>
        <taxon>Hyphococcus</taxon>
    </lineage>
</organism>
<dbReference type="InterPro" id="IPR039445">
    <property type="entry name" value="DauR-like_HTH"/>
</dbReference>
<feature type="region of interest" description="Disordered" evidence="1">
    <location>
        <begin position="1"/>
        <end position="42"/>
    </location>
</feature>
<proteinExistence type="predicted"/>
<dbReference type="InterPro" id="IPR039446">
    <property type="entry name" value="DauR-like"/>
</dbReference>
<dbReference type="EMBL" id="PJCH01000015">
    <property type="protein sequence ID" value="PQA85998.1"/>
    <property type="molecule type" value="Genomic_DNA"/>
</dbReference>
<dbReference type="PANTHER" id="PTHR35568">
    <property type="entry name" value="TRANSCRIPTIONAL REGULATOR DAUR"/>
    <property type="match status" value="1"/>
</dbReference>
<dbReference type="PANTHER" id="PTHR35568:SF1">
    <property type="entry name" value="TRANSCRIPTIONAL REGULATOR DAUR"/>
    <property type="match status" value="1"/>
</dbReference>
<dbReference type="InterPro" id="IPR013559">
    <property type="entry name" value="YheO"/>
</dbReference>
<feature type="domain" description="YheO-like" evidence="2">
    <location>
        <begin position="49"/>
        <end position="165"/>
    </location>
</feature>
<dbReference type="Proteomes" id="UP000239504">
    <property type="component" value="Unassembled WGS sequence"/>
</dbReference>
<dbReference type="Pfam" id="PF08348">
    <property type="entry name" value="PAS_6"/>
    <property type="match status" value="1"/>
</dbReference>
<feature type="domain" description="Transcriptional regulator DauR-like HTH" evidence="3">
    <location>
        <begin position="202"/>
        <end position="263"/>
    </location>
</feature>
<evidence type="ECO:0000259" key="2">
    <source>
        <dbReference type="Pfam" id="PF08348"/>
    </source>
</evidence>
<evidence type="ECO:0000259" key="3">
    <source>
        <dbReference type="Pfam" id="PF13309"/>
    </source>
</evidence>
<reference evidence="4 5" key="1">
    <citation type="submission" date="2017-12" db="EMBL/GenBank/DDBJ databases">
        <authorList>
            <person name="Hurst M.R.H."/>
        </authorList>
    </citation>
    <scope>NUCLEOTIDE SEQUENCE [LARGE SCALE GENOMIC DNA]</scope>
    <source>
        <strain evidence="4 5">SY-3-19</strain>
    </source>
</reference>
<dbReference type="AlphaFoldDB" id="A0A2S7K0P7"/>
<evidence type="ECO:0008006" key="6">
    <source>
        <dbReference type="Google" id="ProtNLM"/>
    </source>
</evidence>
<dbReference type="OrthoDB" id="9796595at2"/>
<dbReference type="Pfam" id="PF13309">
    <property type="entry name" value="HTH_22"/>
    <property type="match status" value="1"/>
</dbReference>